<keyword evidence="6" id="KW-0539">Nucleus</keyword>
<dbReference type="Gene3D" id="2.60.40.1730">
    <property type="entry name" value="tricorn interacting facor f3 domain"/>
    <property type="match status" value="1"/>
</dbReference>
<dbReference type="SUPFAM" id="SSF55486">
    <property type="entry name" value="Metalloproteases ('zincins'), catalytic domain"/>
    <property type="match status" value="1"/>
</dbReference>
<evidence type="ECO:0000256" key="5">
    <source>
        <dbReference type="ARBA" id="ARBA00023163"/>
    </source>
</evidence>
<dbReference type="SUPFAM" id="SSF63737">
    <property type="entry name" value="Leukotriene A4 hydrolase N-terminal domain"/>
    <property type="match status" value="1"/>
</dbReference>
<dbReference type="PANTHER" id="PTHR15137">
    <property type="entry name" value="TRANSCRIPTION INITIATION FACTOR TFIID"/>
    <property type="match status" value="1"/>
</dbReference>
<dbReference type="Pfam" id="PF25316">
    <property type="entry name" value="TAF2_3rd"/>
    <property type="match status" value="1"/>
</dbReference>
<accession>A0A1X7R4I8</accession>
<dbReference type="OrthoDB" id="308861at2759"/>
<comment type="subcellular location">
    <subcellularLocation>
        <location evidence="1">Nucleus</location>
    </subcellularLocation>
</comment>
<evidence type="ECO:0000259" key="10">
    <source>
        <dbReference type="Pfam" id="PF25316"/>
    </source>
</evidence>
<dbReference type="GO" id="GO:0003682">
    <property type="term" value="F:chromatin binding"/>
    <property type="evidence" value="ECO:0007669"/>
    <property type="project" value="TreeGrafter"/>
</dbReference>
<proteinExistence type="inferred from homology"/>
<evidence type="ECO:0000256" key="8">
    <source>
        <dbReference type="ARBA" id="ARBA00076306"/>
    </source>
</evidence>
<dbReference type="GO" id="GO:0005669">
    <property type="term" value="C:transcription factor TFIID complex"/>
    <property type="evidence" value="ECO:0007669"/>
    <property type="project" value="InterPro"/>
</dbReference>
<dbReference type="Pfam" id="PF25577">
    <property type="entry name" value="TPR_TAF2_C"/>
    <property type="match status" value="1"/>
</dbReference>
<dbReference type="InterPro" id="IPR042097">
    <property type="entry name" value="Aminopeptidase_N-like_N_sf"/>
</dbReference>
<feature type="compositionally biased region" description="Acidic residues" evidence="9">
    <location>
        <begin position="280"/>
        <end position="298"/>
    </location>
</feature>
<protein>
    <recommendedName>
        <fullName evidence="3">Transcription initiation factor TFIID subunit 2</fullName>
    </recommendedName>
    <alternativeName>
        <fullName evidence="8">TBP-associated factor 2</fullName>
    </alternativeName>
</protein>
<evidence type="ECO:0000259" key="11">
    <source>
        <dbReference type="Pfam" id="PF25577"/>
    </source>
</evidence>
<dbReference type="FunFam" id="1.10.390.10:FF:000011">
    <property type="entry name" value="Transcription initiation factor TFIID subunit"/>
    <property type="match status" value="1"/>
</dbReference>
<comment type="function">
    <text evidence="7">Functions as a component of the DNA-binding general transcription factor complex TFIID. Binding of TFIID to a promoter (with or without TATA element) is the initial step in pre-initiation complex (PIC) formation. TFIID plays a key role in the regulation of gene expression by RNA polymerase II through different activities such as transcription activator interaction, core promoter recognition and selectivity, TFIIA and TFIIB interaction, chromatin modification (histone acetylation by TAF1), facilitation of DNA opening and initiation of transcription.</text>
</comment>
<feature type="region of interest" description="Disordered" evidence="9">
    <location>
        <begin position="271"/>
        <end position="299"/>
    </location>
</feature>
<gene>
    <name evidence="12" type="ORF">KASA_0N00748G</name>
</gene>
<dbReference type="CDD" id="cd09839">
    <property type="entry name" value="M1_like_TAF2"/>
    <property type="match status" value="1"/>
</dbReference>
<keyword evidence="5" id="KW-0804">Transcription</keyword>
<keyword evidence="13" id="KW-1185">Reference proteome</keyword>
<dbReference type="InterPro" id="IPR057991">
    <property type="entry name" value="TPR_TAF2_C"/>
</dbReference>
<feature type="domain" description="Transcription initiation factor TFIID subunit 2 TPR repeats" evidence="11">
    <location>
        <begin position="824"/>
        <end position="1023"/>
    </location>
</feature>
<feature type="domain" description="Transcription initiation factor TFIID subunit 2 Ig-like" evidence="10">
    <location>
        <begin position="638"/>
        <end position="823"/>
    </location>
</feature>
<dbReference type="GO" id="GO:0000976">
    <property type="term" value="F:transcription cis-regulatory region binding"/>
    <property type="evidence" value="ECO:0007669"/>
    <property type="project" value="TreeGrafter"/>
</dbReference>
<dbReference type="PANTHER" id="PTHR15137:SF9">
    <property type="entry name" value="TRANSCRIPTION INITIATION FACTOR TFIID SUBUNIT 2"/>
    <property type="match status" value="1"/>
</dbReference>
<evidence type="ECO:0000256" key="6">
    <source>
        <dbReference type="ARBA" id="ARBA00023242"/>
    </source>
</evidence>
<dbReference type="EMBL" id="FXLY01000005">
    <property type="protein sequence ID" value="SMN20146.1"/>
    <property type="molecule type" value="Genomic_DNA"/>
</dbReference>
<reference evidence="12 13" key="1">
    <citation type="submission" date="2017-04" db="EMBL/GenBank/DDBJ databases">
        <authorList>
            <person name="Afonso C.L."/>
            <person name="Miller P.J."/>
            <person name="Scott M.A."/>
            <person name="Spackman E."/>
            <person name="Goraichik I."/>
            <person name="Dimitrov K.M."/>
            <person name="Suarez D.L."/>
            <person name="Swayne D.E."/>
        </authorList>
    </citation>
    <scope>NUCLEOTIDE SEQUENCE [LARGE SCALE GENOMIC DNA]</scope>
</reference>
<dbReference type="STRING" id="1789683.A0A1X7R4I8"/>
<evidence type="ECO:0000256" key="1">
    <source>
        <dbReference type="ARBA" id="ARBA00004123"/>
    </source>
</evidence>
<dbReference type="Proteomes" id="UP000196158">
    <property type="component" value="Unassembled WGS sequence"/>
</dbReference>
<comment type="similarity">
    <text evidence="2">Belongs to the TAF2 family.</text>
</comment>
<sequence length="1354" mass="156376">MSYSMGATPKSSSAPPFAFDNTEVRTIKIAHERVQLDVNMPTHQIKGVADIILIPLVQNLDYITLDCKDVKINDVWVENRRCDNYIHDNQDKNLRDKYVNQTDDVLFSDNTIEQSQFFREKFADLTQKPDELRKSQLIIKVPSSIRITLQDADSLSNYTPITPSVKGTPAAQESVFTPLTVKIEYEINNPQTGIIFDTVLEESPHLWNVYTTNAEFCTTASYWMPCINMLDEKSTWEIEISVPRKVKDIGTSKMIGQKEENANSILMQKLKKTKQSDNGNNEDDEDDDDDDEMWDDVDTNNPLNRDIIVCCSEYSTVKEFAHPTDISKKVFAFQIFNPVAPPHIGWAIGAFDYLDLPTVSAKDGVVEEEHEENDENVNHNSKNIVENDTTDDIPIRVYTLPTKDVDEKMIINSTIICQRIMDFYSRDFGSYPFASYSLVFLPTVIPDVMDFASLTICNTRLLYPPTLIDPMFSTTDKLAWALANQWSGVNITPNDIDDIWCCIGMAGFMVFQAIKKLYGQNEFRYRLKLFNEAIVDQDWEMQPLGTFFADFSRPISITSGDLDFIKLKAPMVLYILDKRMTKTERSFGMSRVLPKIFLQAMSGDLPNNSLTAGHFQHVCERVNKNKLESFFQQWIYGSGVPIFRVTQRFNKKRMVVEMGIRQCQREELGEHKFIGSRGFARSALNHIENPYRNVERYFTGSMTIRINEADGTPYEHIVEINDIFTKIDIQYNTKFRRTRGRGPSTKSTSNLASFIDDHTDDRDDDIVRLGAILDNQEDCKEWNLTSLFKNTEGHEMQAQNEAYEWIRIDSDFEWISKIIINQPDYMFSSQLQQDVDVEAQIESIRYYEDVISTSQRSSLVYSSVLTRTVMDDKYFYGVRLEACRALSKYTYKVGENFPGGANHLIKIFQALFCFDGSNVPKSNNFEDIPRYLIQKKIVEALGGVRNEHDESPSFVKDFLLGLLKYNDNSTNFYSDHLYLRDLIKAVTECCIHDKEDKIFHKNALEQLNRYSNLDKWSESYDFSISKEIVMQKLNLTVRGLYDFDELNEILQRCFDFGNDNDLNITREREGIQDMTITCFKAILMNGGIKNTDALTFFFECMCCFPDMYVRLNLPKVLVESLNFVVENKFIGNLDDDFNFVMESIIPSNLNPDNEDEVAAFIMEDVSTDIYRRMLNNKRKNIRGILKAVRHVFRNYKPLKGILWNVLHTPLLNIFTRKVLFDFSRILYRLENKLEVVLPAPRMKKLIAKDLGEGKVVIRRDGIMKLHIKAVTIDAPTNKLKITLPPVKTKNIIKIKTKKYKNTVKKVGTMPVRFVKVSKKYKKLDVSSVPFSDKVTFPKVNTRSFTVKIKYPRKT</sequence>
<evidence type="ECO:0000256" key="4">
    <source>
        <dbReference type="ARBA" id="ARBA00023015"/>
    </source>
</evidence>
<evidence type="ECO:0000313" key="13">
    <source>
        <dbReference type="Proteomes" id="UP000196158"/>
    </source>
</evidence>
<organism evidence="12 13">
    <name type="scientific">Maudiozyma saulgeensis</name>
    <dbReference type="NCBI Taxonomy" id="1789683"/>
    <lineage>
        <taxon>Eukaryota</taxon>
        <taxon>Fungi</taxon>
        <taxon>Dikarya</taxon>
        <taxon>Ascomycota</taxon>
        <taxon>Saccharomycotina</taxon>
        <taxon>Saccharomycetes</taxon>
        <taxon>Saccharomycetales</taxon>
        <taxon>Saccharomycetaceae</taxon>
        <taxon>Maudiozyma</taxon>
    </lineage>
</organism>
<evidence type="ECO:0000256" key="7">
    <source>
        <dbReference type="ARBA" id="ARBA00025346"/>
    </source>
</evidence>
<evidence type="ECO:0000256" key="9">
    <source>
        <dbReference type="SAM" id="MobiDB-lite"/>
    </source>
</evidence>
<name>A0A1X7R4I8_9SACH</name>
<dbReference type="InterPro" id="IPR027268">
    <property type="entry name" value="Peptidase_M4/M1_CTD_sf"/>
</dbReference>
<keyword evidence="4" id="KW-0805">Transcription regulation</keyword>
<evidence type="ECO:0000256" key="3">
    <source>
        <dbReference type="ARBA" id="ARBA00017363"/>
    </source>
</evidence>
<evidence type="ECO:0000313" key="12">
    <source>
        <dbReference type="EMBL" id="SMN20146.1"/>
    </source>
</evidence>
<dbReference type="GO" id="GO:0016251">
    <property type="term" value="F:RNA polymerase II general transcription initiation factor activity"/>
    <property type="evidence" value="ECO:0007669"/>
    <property type="project" value="TreeGrafter"/>
</dbReference>
<dbReference type="InterPro" id="IPR057345">
    <property type="entry name" value="Ig-like_TAF2"/>
</dbReference>
<evidence type="ECO:0000256" key="2">
    <source>
        <dbReference type="ARBA" id="ARBA00010937"/>
    </source>
</evidence>
<dbReference type="GO" id="GO:0006367">
    <property type="term" value="P:transcription initiation at RNA polymerase II promoter"/>
    <property type="evidence" value="ECO:0007669"/>
    <property type="project" value="TreeGrafter"/>
</dbReference>
<dbReference type="Gene3D" id="1.10.390.10">
    <property type="entry name" value="Neutral Protease Domain 2"/>
    <property type="match status" value="1"/>
</dbReference>
<dbReference type="InterPro" id="IPR037813">
    <property type="entry name" value="TAF2"/>
</dbReference>